<dbReference type="GO" id="GO:0016887">
    <property type="term" value="F:ATP hydrolysis activity"/>
    <property type="evidence" value="ECO:0007669"/>
    <property type="project" value="InterPro"/>
</dbReference>
<evidence type="ECO:0000256" key="4">
    <source>
        <dbReference type="ARBA" id="ARBA00022840"/>
    </source>
</evidence>
<evidence type="ECO:0000313" key="7">
    <source>
        <dbReference type="EMBL" id="GIO41615.1"/>
    </source>
</evidence>
<evidence type="ECO:0000256" key="1">
    <source>
        <dbReference type="ARBA" id="ARBA00005417"/>
    </source>
</evidence>
<keyword evidence="5" id="KW-1133">Transmembrane helix</keyword>
<feature type="transmembrane region" description="Helical" evidence="5">
    <location>
        <begin position="245"/>
        <end position="266"/>
    </location>
</feature>
<keyword evidence="4" id="KW-0067">ATP-binding</keyword>
<dbReference type="PROSITE" id="PS50893">
    <property type="entry name" value="ABC_TRANSPORTER_2"/>
    <property type="match status" value="1"/>
</dbReference>
<keyword evidence="2" id="KW-0813">Transport</keyword>
<dbReference type="Pfam" id="PF13304">
    <property type="entry name" value="AAA_21"/>
    <property type="match status" value="1"/>
</dbReference>
<dbReference type="Pfam" id="PF00005">
    <property type="entry name" value="ABC_tran"/>
    <property type="match status" value="1"/>
</dbReference>
<dbReference type="InterPro" id="IPR003959">
    <property type="entry name" value="ATPase_AAA_core"/>
</dbReference>
<dbReference type="CDD" id="cd03230">
    <property type="entry name" value="ABC_DR_subfamily_A"/>
    <property type="match status" value="1"/>
</dbReference>
<comment type="caution">
    <text evidence="7">The sequence shown here is derived from an EMBL/GenBank/DDBJ whole genome shotgun (WGS) entry which is preliminary data.</text>
</comment>
<dbReference type="Gene3D" id="3.40.50.300">
    <property type="entry name" value="P-loop containing nucleotide triphosphate hydrolases"/>
    <property type="match status" value="2"/>
</dbReference>
<accession>A0A919Y3R5</accession>
<feature type="transmembrane region" description="Helical" evidence="5">
    <location>
        <begin position="290"/>
        <end position="311"/>
    </location>
</feature>
<keyword evidence="5" id="KW-0812">Transmembrane</keyword>
<keyword evidence="8" id="KW-1185">Reference proteome</keyword>
<dbReference type="RefSeq" id="WP_301625937.1">
    <property type="nucleotide sequence ID" value="NZ_BORS01000004.1"/>
</dbReference>
<feature type="domain" description="ABC transporter" evidence="6">
    <location>
        <begin position="2"/>
        <end position="179"/>
    </location>
</feature>
<dbReference type="PANTHER" id="PTHR42711">
    <property type="entry name" value="ABC TRANSPORTER ATP-BINDING PROTEIN"/>
    <property type="match status" value="1"/>
</dbReference>
<proteinExistence type="inferred from homology"/>
<evidence type="ECO:0000256" key="5">
    <source>
        <dbReference type="SAM" id="Phobius"/>
    </source>
</evidence>
<organism evidence="7 8">
    <name type="scientific">Paenibacillus apis</name>
    <dbReference type="NCBI Taxonomy" id="1792174"/>
    <lineage>
        <taxon>Bacteria</taxon>
        <taxon>Bacillati</taxon>
        <taxon>Bacillota</taxon>
        <taxon>Bacilli</taxon>
        <taxon>Bacillales</taxon>
        <taxon>Paenibacillaceae</taxon>
        <taxon>Paenibacillus</taxon>
    </lineage>
</organism>
<dbReference type="EMBL" id="BORS01000004">
    <property type="protein sequence ID" value="GIO41615.1"/>
    <property type="molecule type" value="Genomic_DNA"/>
</dbReference>
<gene>
    <name evidence="7" type="ORF">J41TS4_13730</name>
</gene>
<dbReference type="AlphaFoldDB" id="A0A919Y3R5"/>
<dbReference type="InterPro" id="IPR003593">
    <property type="entry name" value="AAA+_ATPase"/>
</dbReference>
<evidence type="ECO:0000313" key="8">
    <source>
        <dbReference type="Proteomes" id="UP000678895"/>
    </source>
</evidence>
<protein>
    <recommendedName>
        <fullName evidence="6">ABC transporter domain-containing protein</fullName>
    </recommendedName>
</protein>
<comment type="similarity">
    <text evidence="1">Belongs to the ABC transporter superfamily.</text>
</comment>
<dbReference type="InterPro" id="IPR027417">
    <property type="entry name" value="P-loop_NTPase"/>
</dbReference>
<name>A0A919Y3R5_9BACL</name>
<sequence>MIEATNLTYTYPATEHPVLHGIHFQIKKGEIFGLLGPSGAGKSTAQQILIGKLKTYSGSVRVLGQEVRSVNAAHKKVETFSKGMKMRLNYCRSVLNNPEVLFLDEPTSGLDPVHADNLKQLIEARREAGATIVITTHNMQAAEQLCDRVGFMMNGQILFIDSPRKHPYRRRGEKDAMRLTRLVWFDVCYQWRHRYYLVYLIVCSVYVGILHAIPESYMAPSLVLLTFSDPSALGLLLEGLALTKFISLSVLVALCSNLAAAPWHWLGSWLPAYWPFQLYLSLGHTESIQAAHLVQFLIGLAFHCILIYAGLRRFSRQI</sequence>
<dbReference type="InterPro" id="IPR003439">
    <property type="entry name" value="ABC_transporter-like_ATP-bd"/>
</dbReference>
<dbReference type="SMART" id="SM00382">
    <property type="entry name" value="AAA"/>
    <property type="match status" value="1"/>
</dbReference>
<dbReference type="PANTHER" id="PTHR42711:SF5">
    <property type="entry name" value="ABC TRANSPORTER ATP-BINDING PROTEIN NATA"/>
    <property type="match status" value="1"/>
</dbReference>
<dbReference type="InterPro" id="IPR050763">
    <property type="entry name" value="ABC_transporter_ATP-binding"/>
</dbReference>
<keyword evidence="3" id="KW-0547">Nucleotide-binding</keyword>
<dbReference type="Proteomes" id="UP000678895">
    <property type="component" value="Unassembled WGS sequence"/>
</dbReference>
<feature type="transmembrane region" description="Helical" evidence="5">
    <location>
        <begin position="195"/>
        <end position="213"/>
    </location>
</feature>
<feature type="transmembrane region" description="Helical" evidence="5">
    <location>
        <begin position="219"/>
        <end position="238"/>
    </location>
</feature>
<dbReference type="SUPFAM" id="SSF52540">
    <property type="entry name" value="P-loop containing nucleoside triphosphate hydrolases"/>
    <property type="match status" value="1"/>
</dbReference>
<evidence type="ECO:0000259" key="6">
    <source>
        <dbReference type="PROSITE" id="PS50893"/>
    </source>
</evidence>
<reference evidence="7" key="1">
    <citation type="submission" date="2021-03" db="EMBL/GenBank/DDBJ databases">
        <title>Antimicrobial resistance genes in bacteria isolated from Japanese honey, and their potential for conferring macrolide and lincosamide resistance in the American foulbrood pathogen Paenibacillus larvae.</title>
        <authorList>
            <person name="Okamoto M."/>
            <person name="Kumagai M."/>
            <person name="Kanamori H."/>
            <person name="Takamatsu D."/>
        </authorList>
    </citation>
    <scope>NUCLEOTIDE SEQUENCE</scope>
    <source>
        <strain evidence="7">J41TS4</strain>
    </source>
</reference>
<evidence type="ECO:0000256" key="2">
    <source>
        <dbReference type="ARBA" id="ARBA00022448"/>
    </source>
</evidence>
<keyword evidence="5" id="KW-0472">Membrane</keyword>
<evidence type="ECO:0000256" key="3">
    <source>
        <dbReference type="ARBA" id="ARBA00022741"/>
    </source>
</evidence>
<dbReference type="GO" id="GO:0005524">
    <property type="term" value="F:ATP binding"/>
    <property type="evidence" value="ECO:0007669"/>
    <property type="project" value="UniProtKB-KW"/>
</dbReference>